<accession>A0A9P6NFU2</accession>
<sequence>MRDVVMPTGITQLPSNLGQSNHGKLKAIQWHSMFAYLIPLLILELYIIDVDNIVPESNRGQTLLNISYLCQCTNIVCAKKVSENDAKLFEMFYKKYTETLKTIFPEAKINPNHHYALHLGQQLRQWGPLYQVAEFHGEQLVGVLQQYFLSTNMVLGVVAQMDKTMMLRFNQLQWLTGSNTIYEEILDQNDPKETGSQKNIRNLIELEETEYENLLSYVKLTSPSTQDHRNLPHPKGSLVLHPYVTPKLRMQVSEYVLVSVLKPNNCVQYKESGQTLYGLVQQIFEFKQPNGRHEVVFLINPINNLFPKDLQSPSKWFRYILFLLKVVVGQIDDEFLYLAPKCVCSTAAYRLLSSNVFGIPEGGIILQPYDYDSQLELLT</sequence>
<dbReference type="EMBL" id="MU167335">
    <property type="protein sequence ID" value="KAG0142861.1"/>
    <property type="molecule type" value="Genomic_DNA"/>
</dbReference>
<dbReference type="Proteomes" id="UP000886653">
    <property type="component" value="Unassembled WGS sequence"/>
</dbReference>
<gene>
    <name evidence="1" type="ORF">CROQUDRAFT_49650</name>
</gene>
<proteinExistence type="predicted"/>
<protein>
    <submittedName>
        <fullName evidence="1">Uncharacterized protein</fullName>
    </submittedName>
</protein>
<comment type="caution">
    <text evidence="1">The sequence shown here is derived from an EMBL/GenBank/DDBJ whole genome shotgun (WGS) entry which is preliminary data.</text>
</comment>
<keyword evidence="2" id="KW-1185">Reference proteome</keyword>
<evidence type="ECO:0000313" key="1">
    <source>
        <dbReference type="EMBL" id="KAG0142861.1"/>
    </source>
</evidence>
<evidence type="ECO:0000313" key="2">
    <source>
        <dbReference type="Proteomes" id="UP000886653"/>
    </source>
</evidence>
<dbReference type="AlphaFoldDB" id="A0A9P6NFU2"/>
<organism evidence="1 2">
    <name type="scientific">Cronartium quercuum f. sp. fusiforme G11</name>
    <dbReference type="NCBI Taxonomy" id="708437"/>
    <lineage>
        <taxon>Eukaryota</taxon>
        <taxon>Fungi</taxon>
        <taxon>Dikarya</taxon>
        <taxon>Basidiomycota</taxon>
        <taxon>Pucciniomycotina</taxon>
        <taxon>Pucciniomycetes</taxon>
        <taxon>Pucciniales</taxon>
        <taxon>Coleosporiaceae</taxon>
        <taxon>Cronartium</taxon>
    </lineage>
</organism>
<reference evidence="1" key="1">
    <citation type="submission" date="2013-11" db="EMBL/GenBank/DDBJ databases">
        <title>Genome sequence of the fusiform rust pathogen reveals effectors for host alternation and coevolution with pine.</title>
        <authorList>
            <consortium name="DOE Joint Genome Institute"/>
            <person name="Smith K."/>
            <person name="Pendleton A."/>
            <person name="Kubisiak T."/>
            <person name="Anderson C."/>
            <person name="Salamov A."/>
            <person name="Aerts A."/>
            <person name="Riley R."/>
            <person name="Clum A."/>
            <person name="Lindquist E."/>
            <person name="Ence D."/>
            <person name="Campbell M."/>
            <person name="Kronenberg Z."/>
            <person name="Feau N."/>
            <person name="Dhillon B."/>
            <person name="Hamelin R."/>
            <person name="Burleigh J."/>
            <person name="Smith J."/>
            <person name="Yandell M."/>
            <person name="Nelson C."/>
            <person name="Grigoriev I."/>
            <person name="Davis J."/>
        </authorList>
    </citation>
    <scope>NUCLEOTIDE SEQUENCE</scope>
    <source>
        <strain evidence="1">G11</strain>
    </source>
</reference>
<dbReference type="OrthoDB" id="2506124at2759"/>
<name>A0A9P6NFU2_9BASI</name>